<keyword evidence="6" id="KW-0560">Oxidoreductase</keyword>
<dbReference type="GO" id="GO:0016020">
    <property type="term" value="C:membrane"/>
    <property type="evidence" value="ECO:0007669"/>
    <property type="project" value="UniProtKB-SubCell"/>
</dbReference>
<feature type="transmembrane region" description="Helical" evidence="10">
    <location>
        <begin position="21"/>
        <end position="41"/>
    </location>
</feature>
<dbReference type="Gene3D" id="1.20.1440.130">
    <property type="entry name" value="VKOR domain"/>
    <property type="match status" value="1"/>
</dbReference>
<feature type="transmembrane region" description="Helical" evidence="10">
    <location>
        <begin position="127"/>
        <end position="146"/>
    </location>
</feature>
<keyword evidence="4" id="KW-0874">Quinone</keyword>
<keyword evidence="9" id="KW-0676">Redox-active center</keyword>
<dbReference type="InterPro" id="IPR044698">
    <property type="entry name" value="VKOR/LTO1"/>
</dbReference>
<feature type="transmembrane region" description="Helical" evidence="10">
    <location>
        <begin position="99"/>
        <end position="121"/>
    </location>
</feature>
<evidence type="ECO:0000256" key="9">
    <source>
        <dbReference type="ARBA" id="ARBA00023284"/>
    </source>
</evidence>
<evidence type="ECO:0000256" key="2">
    <source>
        <dbReference type="ARBA" id="ARBA00006214"/>
    </source>
</evidence>
<keyword evidence="7 10" id="KW-0472">Membrane</keyword>
<protein>
    <recommendedName>
        <fullName evidence="11">Vitamin K epoxide reductase domain-containing protein</fullName>
    </recommendedName>
</protein>
<evidence type="ECO:0000256" key="8">
    <source>
        <dbReference type="ARBA" id="ARBA00023157"/>
    </source>
</evidence>
<keyword evidence="3 10" id="KW-0812">Transmembrane</keyword>
<feature type="domain" description="Vitamin K epoxide reductase" evidence="11">
    <location>
        <begin position="15"/>
        <end position="147"/>
    </location>
</feature>
<dbReference type="CDD" id="cd12916">
    <property type="entry name" value="VKOR_1"/>
    <property type="match status" value="1"/>
</dbReference>
<keyword evidence="8" id="KW-1015">Disulfide bond</keyword>
<sequence length="154" mass="17265">MKNSVKFSTRRLQADKWFIPLILILAFAGFVDATYLTISHFRGTALACTISNGCETVTTSAYATLFGLPVALLGLLFYLTTFILIIAYLDLRKEVFAKIIFWLSLVAVCFSIWFVAVQAFILDSFCQYCLVSALISALIFGISFAWHHQARIVD</sequence>
<dbReference type="Proteomes" id="UP000178481">
    <property type="component" value="Unassembled WGS sequence"/>
</dbReference>
<feature type="transmembrane region" description="Helical" evidence="10">
    <location>
        <begin position="61"/>
        <end position="87"/>
    </location>
</feature>
<evidence type="ECO:0000256" key="5">
    <source>
        <dbReference type="ARBA" id="ARBA00022989"/>
    </source>
</evidence>
<dbReference type="SMART" id="SM00756">
    <property type="entry name" value="VKc"/>
    <property type="match status" value="1"/>
</dbReference>
<evidence type="ECO:0000256" key="6">
    <source>
        <dbReference type="ARBA" id="ARBA00023002"/>
    </source>
</evidence>
<evidence type="ECO:0000256" key="10">
    <source>
        <dbReference type="SAM" id="Phobius"/>
    </source>
</evidence>
<name>A0A1G2QD73_9BACT</name>
<comment type="subcellular location">
    <subcellularLocation>
        <location evidence="1">Membrane</location>
        <topology evidence="1">Multi-pass membrane protein</topology>
    </subcellularLocation>
</comment>
<comment type="similarity">
    <text evidence="2">Belongs to the VKOR family.</text>
</comment>
<dbReference type="EMBL" id="MHTI01000030">
    <property type="protein sequence ID" value="OHA58388.1"/>
    <property type="molecule type" value="Genomic_DNA"/>
</dbReference>
<keyword evidence="5 10" id="KW-1133">Transmembrane helix</keyword>
<dbReference type="PANTHER" id="PTHR34573">
    <property type="entry name" value="VKC DOMAIN-CONTAINING PROTEIN"/>
    <property type="match status" value="1"/>
</dbReference>
<dbReference type="GO" id="GO:0016491">
    <property type="term" value="F:oxidoreductase activity"/>
    <property type="evidence" value="ECO:0007669"/>
    <property type="project" value="UniProtKB-KW"/>
</dbReference>
<dbReference type="PANTHER" id="PTHR34573:SF1">
    <property type="entry name" value="VITAMIN K EPOXIDE REDUCTASE DOMAIN-CONTAINING PROTEIN"/>
    <property type="match status" value="1"/>
</dbReference>
<evidence type="ECO:0000259" key="11">
    <source>
        <dbReference type="SMART" id="SM00756"/>
    </source>
</evidence>
<dbReference type="InterPro" id="IPR038354">
    <property type="entry name" value="VKOR_sf"/>
</dbReference>
<evidence type="ECO:0000256" key="1">
    <source>
        <dbReference type="ARBA" id="ARBA00004141"/>
    </source>
</evidence>
<organism evidence="12 13">
    <name type="scientific">Candidatus Vogelbacteria bacterium RIFOXYD1_FULL_42_15</name>
    <dbReference type="NCBI Taxonomy" id="1802437"/>
    <lineage>
        <taxon>Bacteria</taxon>
        <taxon>Candidatus Vogeliibacteriota</taxon>
    </lineage>
</organism>
<accession>A0A1G2QD73</accession>
<dbReference type="GO" id="GO:0048038">
    <property type="term" value="F:quinone binding"/>
    <property type="evidence" value="ECO:0007669"/>
    <property type="project" value="UniProtKB-KW"/>
</dbReference>
<dbReference type="AlphaFoldDB" id="A0A1G2QD73"/>
<evidence type="ECO:0000256" key="7">
    <source>
        <dbReference type="ARBA" id="ARBA00023136"/>
    </source>
</evidence>
<evidence type="ECO:0000313" key="12">
    <source>
        <dbReference type="EMBL" id="OHA58388.1"/>
    </source>
</evidence>
<evidence type="ECO:0000313" key="13">
    <source>
        <dbReference type="Proteomes" id="UP000178481"/>
    </source>
</evidence>
<gene>
    <name evidence="12" type="ORF">A2607_01340</name>
</gene>
<evidence type="ECO:0000256" key="3">
    <source>
        <dbReference type="ARBA" id="ARBA00022692"/>
    </source>
</evidence>
<comment type="caution">
    <text evidence="12">The sequence shown here is derived from an EMBL/GenBank/DDBJ whole genome shotgun (WGS) entry which is preliminary data.</text>
</comment>
<proteinExistence type="inferred from homology"/>
<reference evidence="12 13" key="1">
    <citation type="journal article" date="2016" name="Nat. Commun.">
        <title>Thousands of microbial genomes shed light on interconnected biogeochemical processes in an aquifer system.</title>
        <authorList>
            <person name="Anantharaman K."/>
            <person name="Brown C.T."/>
            <person name="Hug L.A."/>
            <person name="Sharon I."/>
            <person name="Castelle C.J."/>
            <person name="Probst A.J."/>
            <person name="Thomas B.C."/>
            <person name="Singh A."/>
            <person name="Wilkins M.J."/>
            <person name="Karaoz U."/>
            <person name="Brodie E.L."/>
            <person name="Williams K.H."/>
            <person name="Hubbard S.S."/>
            <person name="Banfield J.F."/>
        </authorList>
    </citation>
    <scope>NUCLEOTIDE SEQUENCE [LARGE SCALE GENOMIC DNA]</scope>
</reference>
<dbReference type="InterPro" id="IPR012932">
    <property type="entry name" value="VKOR"/>
</dbReference>
<dbReference type="Pfam" id="PF07884">
    <property type="entry name" value="VKOR"/>
    <property type="match status" value="1"/>
</dbReference>
<evidence type="ECO:0000256" key="4">
    <source>
        <dbReference type="ARBA" id="ARBA00022719"/>
    </source>
</evidence>